<evidence type="ECO:0000256" key="1">
    <source>
        <dbReference type="SAM" id="Phobius"/>
    </source>
</evidence>
<dbReference type="Proteomes" id="UP000838878">
    <property type="component" value="Chromosome 2"/>
</dbReference>
<evidence type="ECO:0008006" key="5">
    <source>
        <dbReference type="Google" id="ProtNLM"/>
    </source>
</evidence>
<dbReference type="Pfam" id="PF07898">
    <property type="entry name" value="DUF1676"/>
    <property type="match status" value="1"/>
</dbReference>
<sequence length="239" mass="25458">MVPKNYLLVLTLAVAVSARTASSKDKFEEARSSHDTVLGDFKFAYETYRDCSGSDMSSCLKLKLARALNRISNSDEISLLSGVTITKNGDAVQKVETEEAIPRGLDESSLDNLIMDKIVGFLQSHTIQIQFPSGSDLQRAFAEDRGRRKKLAPLLAIPLLIGGMMVPLAFGALALLAGKALIVSKLALVLAGIIGLKKLLSSNGTGEAHEVVVSAGHGGAGWSRSLENAHDLAYSAYAQ</sequence>
<evidence type="ECO:0000313" key="4">
    <source>
        <dbReference type="Proteomes" id="UP000838878"/>
    </source>
</evidence>
<dbReference type="GO" id="GO:0016020">
    <property type="term" value="C:membrane"/>
    <property type="evidence" value="ECO:0007669"/>
    <property type="project" value="TreeGrafter"/>
</dbReference>
<organism evidence="3 4">
    <name type="scientific">Brenthis ino</name>
    <name type="common">lesser marbled fritillary</name>
    <dbReference type="NCBI Taxonomy" id="405034"/>
    <lineage>
        <taxon>Eukaryota</taxon>
        <taxon>Metazoa</taxon>
        <taxon>Ecdysozoa</taxon>
        <taxon>Arthropoda</taxon>
        <taxon>Hexapoda</taxon>
        <taxon>Insecta</taxon>
        <taxon>Pterygota</taxon>
        <taxon>Neoptera</taxon>
        <taxon>Endopterygota</taxon>
        <taxon>Lepidoptera</taxon>
        <taxon>Glossata</taxon>
        <taxon>Ditrysia</taxon>
        <taxon>Papilionoidea</taxon>
        <taxon>Nymphalidae</taxon>
        <taxon>Heliconiinae</taxon>
        <taxon>Argynnini</taxon>
        <taxon>Brenthis</taxon>
    </lineage>
</organism>
<feature type="signal peptide" evidence="2">
    <location>
        <begin position="1"/>
        <end position="18"/>
    </location>
</feature>
<dbReference type="PANTHER" id="PTHR21879">
    <property type="entry name" value="FI03362P-RELATED-RELATED"/>
    <property type="match status" value="1"/>
</dbReference>
<accession>A0A8J9Y897</accession>
<name>A0A8J9Y897_9NEOP</name>
<keyword evidence="1" id="KW-0472">Membrane</keyword>
<dbReference type="PANTHER" id="PTHR21879:SF14">
    <property type="entry name" value="OSIRIS 8"/>
    <property type="match status" value="1"/>
</dbReference>
<dbReference type="OrthoDB" id="6620280at2759"/>
<keyword evidence="2" id="KW-0732">Signal</keyword>
<dbReference type="AlphaFoldDB" id="A0A8J9Y897"/>
<keyword evidence="1" id="KW-1133">Transmembrane helix</keyword>
<keyword evidence="4" id="KW-1185">Reference proteome</keyword>
<proteinExistence type="predicted"/>
<dbReference type="EMBL" id="OV170222">
    <property type="protein sequence ID" value="CAH0721079.1"/>
    <property type="molecule type" value="Genomic_DNA"/>
</dbReference>
<keyword evidence="1" id="KW-0812">Transmembrane</keyword>
<evidence type="ECO:0000313" key="3">
    <source>
        <dbReference type="EMBL" id="CAH0721079.1"/>
    </source>
</evidence>
<feature type="chain" id="PRO_5035436431" description="Osiris 8" evidence="2">
    <location>
        <begin position="19"/>
        <end position="239"/>
    </location>
</feature>
<protein>
    <recommendedName>
        <fullName evidence="5">Osiris 8</fullName>
    </recommendedName>
</protein>
<feature type="non-terminal residue" evidence="3">
    <location>
        <position position="239"/>
    </location>
</feature>
<dbReference type="InterPro" id="IPR012464">
    <property type="entry name" value="DUF1676"/>
</dbReference>
<feature type="transmembrane region" description="Helical" evidence="1">
    <location>
        <begin position="154"/>
        <end position="176"/>
    </location>
</feature>
<evidence type="ECO:0000256" key="2">
    <source>
        <dbReference type="SAM" id="SignalP"/>
    </source>
</evidence>
<gene>
    <name evidence="3" type="ORF">BINO364_LOCUS7221</name>
</gene>
<reference evidence="3" key="1">
    <citation type="submission" date="2021-12" db="EMBL/GenBank/DDBJ databases">
        <authorList>
            <person name="Martin H S."/>
        </authorList>
    </citation>
    <scope>NUCLEOTIDE SEQUENCE</scope>
</reference>